<comment type="caution">
    <text evidence="1">The sequence shown here is derived from an EMBL/GenBank/DDBJ whole genome shotgun (WGS) entry which is preliminary data.</text>
</comment>
<dbReference type="Proteomes" id="UP001276659">
    <property type="component" value="Unassembled WGS sequence"/>
</dbReference>
<sequence>MTQYTQTWWAAHKDKCDTTSNFSSCFWEVQGLAAMDCTAIQPSACSFPMSKNFTAKDFYIAYNIYGINQVFNSYWRGMGNANGLAAERVGAIVELLDPLKNAKVLMNEILVALATGLQFLNVLSVAGLIKAVVVANQQSPQVFRNLMLIGTTQTQVIQMSELSNSLSGVVQQYQQNIASSLPLIVNDLDTFIHFASTGQFQVNPLPDISSASDQLLIGLQTYVISRALTANNVIIARANATNIHSLATTTDGGLAYTTGCENGYDSNNMCGPFWYDNSTNTTYSLDNLGSMGDDYAPVLQQIFSNWTTPELLLGGAAICTGLGGSKGQLGQYLVQGTTINSACLSNTQVCSWDLDSLDEDHEFADCPTQNGYIVNGCTGHNGCGGEDDGVNVPNGYIGQYLTDPPELECVCNG</sequence>
<organism evidence="1 2">
    <name type="scientific">Lepraria neglecta</name>
    <dbReference type="NCBI Taxonomy" id="209136"/>
    <lineage>
        <taxon>Eukaryota</taxon>
        <taxon>Fungi</taxon>
        <taxon>Dikarya</taxon>
        <taxon>Ascomycota</taxon>
        <taxon>Pezizomycotina</taxon>
        <taxon>Lecanoromycetes</taxon>
        <taxon>OSLEUM clade</taxon>
        <taxon>Lecanoromycetidae</taxon>
        <taxon>Lecanorales</taxon>
        <taxon>Lecanorineae</taxon>
        <taxon>Stereocaulaceae</taxon>
        <taxon>Lepraria</taxon>
    </lineage>
</organism>
<dbReference type="AlphaFoldDB" id="A0AAD9ZAT1"/>
<dbReference type="EMBL" id="JASNWA010000006">
    <property type="protein sequence ID" value="KAK3174760.1"/>
    <property type="molecule type" value="Genomic_DNA"/>
</dbReference>
<evidence type="ECO:0000313" key="2">
    <source>
        <dbReference type="Proteomes" id="UP001276659"/>
    </source>
</evidence>
<accession>A0AAD9ZAT1</accession>
<evidence type="ECO:0000313" key="1">
    <source>
        <dbReference type="EMBL" id="KAK3174760.1"/>
    </source>
</evidence>
<gene>
    <name evidence="1" type="ORF">OEA41_002006</name>
</gene>
<protein>
    <submittedName>
        <fullName evidence="1">Uncharacterized protein</fullName>
    </submittedName>
</protein>
<name>A0AAD9ZAT1_9LECA</name>
<proteinExistence type="predicted"/>
<reference evidence="1" key="1">
    <citation type="submission" date="2022-11" db="EMBL/GenBank/DDBJ databases">
        <title>Chromosomal genome sequence assembly and mating type (MAT) locus characterization of the leprose asexual lichenized fungus Lepraria neglecta (Nyl.) Erichsen.</title>
        <authorList>
            <person name="Allen J.L."/>
            <person name="Pfeffer B."/>
        </authorList>
    </citation>
    <scope>NUCLEOTIDE SEQUENCE</scope>
    <source>
        <strain evidence="1">Allen 5258</strain>
    </source>
</reference>
<keyword evidence="2" id="KW-1185">Reference proteome</keyword>